<evidence type="ECO:0000313" key="2">
    <source>
        <dbReference type="EMBL" id="OPX57067.1"/>
    </source>
</evidence>
<dbReference type="RefSeq" id="WP_078745654.1">
    <property type="nucleotide sequence ID" value="NZ_FUXG01000013.1"/>
</dbReference>
<dbReference type="STRING" id="64969.SAMN02745127_02072"/>
<protein>
    <recommendedName>
        <fullName evidence="1">Bacteriophage Mu GpT domain-containing protein</fullName>
    </recommendedName>
</protein>
<keyword evidence="3" id="KW-1185">Reference proteome</keyword>
<reference evidence="2 3" key="1">
    <citation type="submission" date="2017-01" db="EMBL/GenBank/DDBJ databases">
        <title>Genome Sequencing of a Marine Spirillum, Oceanospirillum multiglobuliferum ATCC 33336, from Japan.</title>
        <authorList>
            <person name="Carney J.G."/>
            <person name="Trachtenberg A.M."/>
            <person name="Rheaume B.A."/>
            <person name="Linnane J.D."/>
            <person name="Pitts N.L."/>
            <person name="Mykles D.L."/>
            <person name="Maclea K.S."/>
        </authorList>
    </citation>
    <scope>NUCLEOTIDE SEQUENCE [LARGE SCALE GENOMIC DNA]</scope>
    <source>
        <strain evidence="2 3">ATCC 33336</strain>
    </source>
</reference>
<dbReference type="InterPro" id="IPR018774">
    <property type="entry name" value="Phage_Mu_GpT"/>
</dbReference>
<comment type="caution">
    <text evidence="2">The sequence shown here is derived from an EMBL/GenBank/DDBJ whole genome shotgun (WGS) entry which is preliminary data.</text>
</comment>
<dbReference type="Proteomes" id="UP000191418">
    <property type="component" value="Unassembled WGS sequence"/>
</dbReference>
<name>A0A1T4QXV4_9GAMM</name>
<dbReference type="AlphaFoldDB" id="A0A1T4QXV4"/>
<evidence type="ECO:0000259" key="1">
    <source>
        <dbReference type="Pfam" id="PF10124"/>
    </source>
</evidence>
<sequence>MDITPNALRALYAAVNTSFQQGRGSYTPLWPRIATLVPSNTATENYEWLGEFSRLREWIGDRQINRMKLHGYSLKNRKFEATEGIPSERIEDDTYGVLAPKFQDMGYAAATHPDEMIFDLLAAGFSTLCYDGQNFFDTDHPVGGGDDVQSVSNMQAGASPAWFLLDTRRPLKPLIYQRRKDYKLQAKTDAGNSDRVFMSDEYLYGVDARGSWGFGFWQQAFASKADLNEANFNSAYETLSSFKSDKGRPLGNMPDLLVVGPKNRAKAKAVIEAENKAQGESNINYKAVEVLVVPWLE</sequence>
<proteinExistence type="predicted"/>
<dbReference type="Pfam" id="PF10124">
    <property type="entry name" value="Mu-like_gpT"/>
    <property type="match status" value="1"/>
</dbReference>
<gene>
    <name evidence="2" type="ORF">BTE48_01155</name>
</gene>
<evidence type="ECO:0000313" key="3">
    <source>
        <dbReference type="Proteomes" id="UP000191418"/>
    </source>
</evidence>
<feature type="domain" description="Bacteriophage Mu GpT" evidence="1">
    <location>
        <begin position="8"/>
        <end position="296"/>
    </location>
</feature>
<dbReference type="OrthoDB" id="9804833at2"/>
<organism evidence="2 3">
    <name type="scientific">Oceanospirillum multiglobuliferum</name>
    <dbReference type="NCBI Taxonomy" id="64969"/>
    <lineage>
        <taxon>Bacteria</taxon>
        <taxon>Pseudomonadati</taxon>
        <taxon>Pseudomonadota</taxon>
        <taxon>Gammaproteobacteria</taxon>
        <taxon>Oceanospirillales</taxon>
        <taxon>Oceanospirillaceae</taxon>
        <taxon>Oceanospirillum</taxon>
    </lineage>
</organism>
<accession>A0A1T4QXV4</accession>
<dbReference type="EMBL" id="MTSM01000001">
    <property type="protein sequence ID" value="OPX57067.1"/>
    <property type="molecule type" value="Genomic_DNA"/>
</dbReference>